<dbReference type="GO" id="GO:0016993">
    <property type="term" value="F:precorrin-8X methylmutase activity"/>
    <property type="evidence" value="ECO:0007669"/>
    <property type="project" value="InterPro"/>
</dbReference>
<dbReference type="Pfam" id="PF02570">
    <property type="entry name" value="CbiC"/>
    <property type="match status" value="1"/>
</dbReference>
<evidence type="ECO:0000256" key="1">
    <source>
        <dbReference type="ARBA" id="ARBA00004953"/>
    </source>
</evidence>
<evidence type="ECO:0000259" key="5">
    <source>
        <dbReference type="Pfam" id="PF02570"/>
    </source>
</evidence>
<accession>A0A1V1P500</accession>
<dbReference type="SUPFAM" id="SSF63965">
    <property type="entry name" value="Precorrin-8X methylmutase CbiC/CobH"/>
    <property type="match status" value="1"/>
</dbReference>
<keyword evidence="4" id="KW-0413">Isomerase</keyword>
<dbReference type="PANTHER" id="PTHR43588:SF1">
    <property type="entry name" value="COBALT-PRECORRIN-8 METHYLMUTASE"/>
    <property type="match status" value="1"/>
</dbReference>
<name>A0A1V1P500_9BACT</name>
<dbReference type="InterPro" id="IPR036588">
    <property type="entry name" value="CobH/CbiC_sf"/>
</dbReference>
<comment type="caution">
    <text evidence="6">The sequence shown here is derived from an EMBL/GenBank/DDBJ whole genome shotgun (WGS) entry which is preliminary data.</text>
</comment>
<dbReference type="Gene3D" id="3.40.50.10230">
    <property type="entry name" value="Cobalamin biosynthesis CobH/CbiC, precorrin-8X methylmutase"/>
    <property type="match status" value="1"/>
</dbReference>
<comment type="pathway">
    <text evidence="1">Cofactor biosynthesis; adenosylcobalamin biosynthesis.</text>
</comment>
<evidence type="ECO:0000313" key="7">
    <source>
        <dbReference type="Proteomes" id="UP000189670"/>
    </source>
</evidence>
<proteinExistence type="inferred from homology"/>
<evidence type="ECO:0000256" key="2">
    <source>
        <dbReference type="ARBA" id="ARBA00009774"/>
    </source>
</evidence>
<gene>
    <name evidence="6" type="ORF">OMM_03578</name>
</gene>
<keyword evidence="3" id="KW-0169">Cobalamin biosynthesis</keyword>
<evidence type="ECO:0000256" key="4">
    <source>
        <dbReference type="ARBA" id="ARBA00023235"/>
    </source>
</evidence>
<organism evidence="6 7">
    <name type="scientific">Candidatus Magnetoglobus multicellularis str. Araruama</name>
    <dbReference type="NCBI Taxonomy" id="890399"/>
    <lineage>
        <taxon>Bacteria</taxon>
        <taxon>Pseudomonadati</taxon>
        <taxon>Thermodesulfobacteriota</taxon>
        <taxon>Desulfobacteria</taxon>
        <taxon>Desulfobacterales</taxon>
        <taxon>Desulfobacteraceae</taxon>
        <taxon>Candidatus Magnetoglobus</taxon>
    </lineage>
</organism>
<evidence type="ECO:0000256" key="3">
    <source>
        <dbReference type="ARBA" id="ARBA00022573"/>
    </source>
</evidence>
<dbReference type="UniPathway" id="UPA00148"/>
<reference evidence="7" key="1">
    <citation type="submission" date="2012-11" db="EMBL/GenBank/DDBJ databases">
        <authorList>
            <person name="Lucero-Rivera Y.E."/>
            <person name="Tovar-Ramirez D."/>
        </authorList>
    </citation>
    <scope>NUCLEOTIDE SEQUENCE [LARGE SCALE GENOMIC DNA]</scope>
    <source>
        <strain evidence="7">Araruama</strain>
    </source>
</reference>
<evidence type="ECO:0000313" key="6">
    <source>
        <dbReference type="EMBL" id="ETR69972.1"/>
    </source>
</evidence>
<protein>
    <submittedName>
        <fullName evidence="6">Precorrin-8X methylmutase</fullName>
    </submittedName>
</protein>
<dbReference type="PANTHER" id="PTHR43588">
    <property type="entry name" value="COBALT-PRECORRIN-8 METHYLMUTASE"/>
    <property type="match status" value="1"/>
</dbReference>
<dbReference type="AlphaFoldDB" id="A0A1V1P500"/>
<sequence>MQPNEIERKSFEIIDYEAGNHGLPKDQWTIIQRIIHTSADFNYVHSVKFHENAIQSGIHAIRTGQPIFTDTQMAMAGIRKSSLVQYGCNVSCLIGHETVVQNALKTQTTRASAAVDYAADMMNGGIYAIGNAPTALLRLLELVKQNKATPALIIGLPVGFVNAAESKEALLTCKIPFITNIGRKGGSNIVAAVINALIKMV</sequence>
<dbReference type="EMBL" id="ATBP01000516">
    <property type="protein sequence ID" value="ETR69972.1"/>
    <property type="molecule type" value="Genomic_DNA"/>
</dbReference>
<feature type="domain" description="Cobalamin biosynthesis precorrin-8X methylmutase CobH/CbiC" evidence="5">
    <location>
        <begin position="5"/>
        <end position="200"/>
    </location>
</feature>
<comment type="similarity">
    <text evidence="2">Belongs to the CobH/CbiC family.</text>
</comment>
<dbReference type="GO" id="GO:0009236">
    <property type="term" value="P:cobalamin biosynthetic process"/>
    <property type="evidence" value="ECO:0007669"/>
    <property type="project" value="UniProtKB-UniPathway"/>
</dbReference>
<dbReference type="InterPro" id="IPR003722">
    <property type="entry name" value="Cbl_synth_CobH/CbiC"/>
</dbReference>
<dbReference type="Proteomes" id="UP000189670">
    <property type="component" value="Unassembled WGS sequence"/>
</dbReference>